<evidence type="ECO:0000259" key="1">
    <source>
        <dbReference type="PROSITE" id="PS50053"/>
    </source>
</evidence>
<gene>
    <name evidence="2" type="ORF">FRACYDRAFT_191515</name>
</gene>
<dbReference type="EMBL" id="KV784365">
    <property type="protein sequence ID" value="OEU12175.1"/>
    <property type="molecule type" value="Genomic_DNA"/>
</dbReference>
<dbReference type="AlphaFoldDB" id="A0A1E7F2F1"/>
<proteinExistence type="predicted"/>
<evidence type="ECO:0000313" key="3">
    <source>
        <dbReference type="Proteomes" id="UP000095751"/>
    </source>
</evidence>
<keyword evidence="3" id="KW-1185">Reference proteome</keyword>
<reference evidence="2 3" key="1">
    <citation type="submission" date="2016-09" db="EMBL/GenBank/DDBJ databases">
        <title>Extensive genetic diversity and differential bi-allelic expression allows diatom success in the polar Southern Ocean.</title>
        <authorList>
            <consortium name="DOE Joint Genome Institute"/>
            <person name="Mock T."/>
            <person name="Otillar R.P."/>
            <person name="Strauss J."/>
            <person name="Dupont C."/>
            <person name="Frickenhaus S."/>
            <person name="Maumus F."/>
            <person name="Mcmullan M."/>
            <person name="Sanges R."/>
            <person name="Schmutz J."/>
            <person name="Toseland A."/>
            <person name="Valas R."/>
            <person name="Veluchamy A."/>
            <person name="Ward B.J."/>
            <person name="Allen A."/>
            <person name="Barry K."/>
            <person name="Falciatore A."/>
            <person name="Ferrante M."/>
            <person name="Fortunato A.E."/>
            <person name="Gloeckner G."/>
            <person name="Gruber A."/>
            <person name="Hipkin R."/>
            <person name="Janech M."/>
            <person name="Kroth P."/>
            <person name="Leese F."/>
            <person name="Lindquist E."/>
            <person name="Lyon B.R."/>
            <person name="Martin J."/>
            <person name="Mayer C."/>
            <person name="Parker M."/>
            <person name="Quesneville H."/>
            <person name="Raymond J."/>
            <person name="Uhlig C."/>
            <person name="Valentin K.U."/>
            <person name="Worden A.Z."/>
            <person name="Armbrust E.V."/>
            <person name="Bowler C."/>
            <person name="Green B."/>
            <person name="Moulton V."/>
            <person name="Van Oosterhout C."/>
            <person name="Grigoriev I."/>
        </authorList>
    </citation>
    <scope>NUCLEOTIDE SEQUENCE [LARGE SCALE GENOMIC DNA]</scope>
    <source>
        <strain evidence="2 3">CCMP1102</strain>
    </source>
</reference>
<dbReference type="InParanoid" id="A0A1E7F2F1"/>
<evidence type="ECO:0000313" key="2">
    <source>
        <dbReference type="EMBL" id="OEU12175.1"/>
    </source>
</evidence>
<dbReference type="InterPro" id="IPR029071">
    <property type="entry name" value="Ubiquitin-like_domsf"/>
</dbReference>
<protein>
    <recommendedName>
        <fullName evidence="1">Ubiquitin-like domain-containing protein</fullName>
    </recommendedName>
</protein>
<feature type="domain" description="Ubiquitin-like" evidence="1">
    <location>
        <begin position="68"/>
        <end position="113"/>
    </location>
</feature>
<accession>A0A1E7F2F1</accession>
<dbReference type="OrthoDB" id="1885901at2759"/>
<organism evidence="2 3">
    <name type="scientific">Fragilariopsis cylindrus CCMP1102</name>
    <dbReference type="NCBI Taxonomy" id="635003"/>
    <lineage>
        <taxon>Eukaryota</taxon>
        <taxon>Sar</taxon>
        <taxon>Stramenopiles</taxon>
        <taxon>Ochrophyta</taxon>
        <taxon>Bacillariophyta</taxon>
        <taxon>Bacillariophyceae</taxon>
        <taxon>Bacillariophycidae</taxon>
        <taxon>Bacillariales</taxon>
        <taxon>Bacillariaceae</taxon>
        <taxon>Fragilariopsis</taxon>
    </lineage>
</organism>
<feature type="domain" description="Ubiquitin-like" evidence="1">
    <location>
        <begin position="1"/>
        <end position="45"/>
    </location>
</feature>
<dbReference type="Pfam" id="PF00240">
    <property type="entry name" value="ubiquitin"/>
    <property type="match status" value="2"/>
</dbReference>
<dbReference type="PROSITE" id="PS50053">
    <property type="entry name" value="UBIQUITIN_2"/>
    <property type="match status" value="2"/>
</dbReference>
<dbReference type="KEGG" id="fcy:FRACYDRAFT_191515"/>
<dbReference type="Proteomes" id="UP000095751">
    <property type="component" value="Unassembled WGS sequence"/>
</dbReference>
<dbReference type="InterPro" id="IPR000626">
    <property type="entry name" value="Ubiquitin-like_dom"/>
</dbReference>
<feature type="non-terminal residue" evidence="2">
    <location>
        <position position="113"/>
    </location>
</feature>
<dbReference type="CDD" id="cd17039">
    <property type="entry name" value="Ubl_ubiquitin_like"/>
    <property type="match status" value="1"/>
</dbReference>
<dbReference type="Gene3D" id="3.10.20.90">
    <property type="entry name" value="Phosphatidylinositol 3-kinase Catalytic Subunit, Chain A, domain 1"/>
    <property type="match status" value="2"/>
</dbReference>
<sequence length="113" mass="12669">MKNTGDQEGGTFTLDVLPTDTAENVREKIATRAGIPIQELRLVKGSAKEELDEIFMPSHGDELRIKPRRVTIKTPLDGAVFQVDIDPDDTTKDIRRKVAEETGMSFEDIRLVM</sequence>
<dbReference type="SUPFAM" id="SSF54236">
    <property type="entry name" value="Ubiquitin-like"/>
    <property type="match status" value="2"/>
</dbReference>
<name>A0A1E7F2F1_9STRA</name>